<dbReference type="InterPro" id="IPR009057">
    <property type="entry name" value="Homeodomain-like_sf"/>
</dbReference>
<protein>
    <recommendedName>
        <fullName evidence="3">HTH tetR-type domain-containing protein</fullName>
    </recommendedName>
</protein>
<dbReference type="OrthoDB" id="7252896at2"/>
<reference evidence="5" key="1">
    <citation type="submission" date="2016-11" db="EMBL/GenBank/DDBJ databases">
        <title>Actinomyces gypaetusis sp. nov. isolated from Gypaetus barbatus in Qinghai Tibet Plateau China.</title>
        <authorList>
            <person name="Meng X."/>
        </authorList>
    </citation>
    <scope>NUCLEOTIDE SEQUENCE [LARGE SCALE GENOMIC DNA]</scope>
    <source>
        <strain evidence="5">DSM 15383</strain>
    </source>
</reference>
<dbReference type="PANTHER" id="PTHR30055">
    <property type="entry name" value="HTH-TYPE TRANSCRIPTIONAL REGULATOR RUTR"/>
    <property type="match status" value="1"/>
</dbReference>
<proteinExistence type="predicted"/>
<dbReference type="STRING" id="156892.BM477_02495"/>
<dbReference type="Pfam" id="PF00440">
    <property type="entry name" value="TetR_N"/>
    <property type="match status" value="1"/>
</dbReference>
<organism evidence="4 5">
    <name type="scientific">Boudabousia marimammalium</name>
    <dbReference type="NCBI Taxonomy" id="156892"/>
    <lineage>
        <taxon>Bacteria</taxon>
        <taxon>Bacillati</taxon>
        <taxon>Actinomycetota</taxon>
        <taxon>Actinomycetes</taxon>
        <taxon>Actinomycetales</taxon>
        <taxon>Actinomycetaceae</taxon>
        <taxon>Boudabousia</taxon>
    </lineage>
</organism>
<dbReference type="GO" id="GO:0000976">
    <property type="term" value="F:transcription cis-regulatory region binding"/>
    <property type="evidence" value="ECO:0007669"/>
    <property type="project" value="TreeGrafter"/>
</dbReference>
<feature type="DNA-binding region" description="H-T-H motif" evidence="2">
    <location>
        <begin position="33"/>
        <end position="52"/>
    </location>
</feature>
<evidence type="ECO:0000313" key="4">
    <source>
        <dbReference type="EMBL" id="OKL50277.1"/>
    </source>
</evidence>
<evidence type="ECO:0000256" key="2">
    <source>
        <dbReference type="PROSITE-ProRule" id="PRU00335"/>
    </source>
</evidence>
<accession>A0A1Q5PRR6</accession>
<evidence type="ECO:0000256" key="1">
    <source>
        <dbReference type="ARBA" id="ARBA00023125"/>
    </source>
</evidence>
<dbReference type="Gene3D" id="1.10.357.10">
    <property type="entry name" value="Tetracycline Repressor, domain 2"/>
    <property type="match status" value="1"/>
</dbReference>
<dbReference type="GO" id="GO:0003700">
    <property type="term" value="F:DNA-binding transcription factor activity"/>
    <property type="evidence" value="ECO:0007669"/>
    <property type="project" value="TreeGrafter"/>
</dbReference>
<dbReference type="RefSeq" id="WP_075361102.1">
    <property type="nucleotide sequence ID" value="NZ_MPDM01000002.1"/>
</dbReference>
<dbReference type="EMBL" id="MPDM01000002">
    <property type="protein sequence ID" value="OKL50277.1"/>
    <property type="molecule type" value="Genomic_DNA"/>
</dbReference>
<keyword evidence="1 2" id="KW-0238">DNA-binding</keyword>
<dbReference type="PROSITE" id="PS50977">
    <property type="entry name" value="HTH_TETR_2"/>
    <property type="match status" value="1"/>
</dbReference>
<name>A0A1Q5PRR6_9ACTO</name>
<sequence>MPVPARRSRENTRARLLEAAVKVFVKKGFSFSRIDDVVAEAGFTRGAFYSNFDSMDELFIESVKLLAKQSLEVAREAIAVETNLLDRTVIVRVLERLRPMGLDMFLLSSEMTMYALRHPESRKEAVHLRRQLTLQFEHFLEEIFKRMGVSPQTDTYTIADSLMVLFFDSVVKDHLNPTGGNSADLLQSTIDNLLAGLSQK</sequence>
<feature type="domain" description="HTH tetR-type" evidence="3">
    <location>
        <begin position="10"/>
        <end position="70"/>
    </location>
</feature>
<dbReference type="Proteomes" id="UP000186465">
    <property type="component" value="Unassembled WGS sequence"/>
</dbReference>
<dbReference type="SUPFAM" id="SSF46689">
    <property type="entry name" value="Homeodomain-like"/>
    <property type="match status" value="1"/>
</dbReference>
<comment type="caution">
    <text evidence="4">The sequence shown here is derived from an EMBL/GenBank/DDBJ whole genome shotgun (WGS) entry which is preliminary data.</text>
</comment>
<dbReference type="InterPro" id="IPR050109">
    <property type="entry name" value="HTH-type_TetR-like_transc_reg"/>
</dbReference>
<evidence type="ECO:0000259" key="3">
    <source>
        <dbReference type="PROSITE" id="PS50977"/>
    </source>
</evidence>
<dbReference type="InterPro" id="IPR001647">
    <property type="entry name" value="HTH_TetR"/>
</dbReference>
<dbReference type="PRINTS" id="PR00455">
    <property type="entry name" value="HTHTETR"/>
</dbReference>
<gene>
    <name evidence="4" type="ORF">BM477_02495</name>
</gene>
<dbReference type="AlphaFoldDB" id="A0A1Q5PRR6"/>
<evidence type="ECO:0000313" key="5">
    <source>
        <dbReference type="Proteomes" id="UP000186465"/>
    </source>
</evidence>
<keyword evidence="5" id="KW-1185">Reference proteome</keyword>
<dbReference type="PANTHER" id="PTHR30055:SF241">
    <property type="entry name" value="TRANSCRIPTIONAL REGULATORY PROTEIN"/>
    <property type="match status" value="1"/>
</dbReference>